<dbReference type="Proteomes" id="UP001589838">
    <property type="component" value="Unassembled WGS sequence"/>
</dbReference>
<accession>A0ABV6KCW3</accession>
<dbReference type="InterPro" id="IPR022580">
    <property type="entry name" value="DUF2639"/>
</dbReference>
<dbReference type="Pfam" id="PF11121">
    <property type="entry name" value="DUF2639"/>
    <property type="match status" value="1"/>
</dbReference>
<evidence type="ECO:0000313" key="2">
    <source>
        <dbReference type="Proteomes" id="UP001589838"/>
    </source>
</evidence>
<gene>
    <name evidence="1" type="ORF">ACFFHM_11850</name>
</gene>
<comment type="caution">
    <text evidence="1">The sequence shown here is derived from an EMBL/GenBank/DDBJ whole genome shotgun (WGS) entry which is preliminary data.</text>
</comment>
<protein>
    <submittedName>
        <fullName evidence="1">YflJ family protein</fullName>
    </submittedName>
</protein>
<dbReference type="RefSeq" id="WP_335958661.1">
    <property type="nucleotide sequence ID" value="NZ_JAXBLX010000002.1"/>
</dbReference>
<keyword evidence="2" id="KW-1185">Reference proteome</keyword>
<reference evidence="1 2" key="1">
    <citation type="submission" date="2024-09" db="EMBL/GenBank/DDBJ databases">
        <authorList>
            <person name="Sun Q."/>
            <person name="Mori K."/>
        </authorList>
    </citation>
    <scope>NUCLEOTIDE SEQUENCE [LARGE SCALE GENOMIC DNA]</scope>
    <source>
        <strain evidence="1 2">NCAIM B.02610</strain>
    </source>
</reference>
<name>A0ABV6KCW3_9BACI</name>
<evidence type="ECO:0000313" key="1">
    <source>
        <dbReference type="EMBL" id="MFC0471159.1"/>
    </source>
</evidence>
<organism evidence="1 2">
    <name type="scientific">Halalkalibacter kiskunsagensis</name>
    <dbReference type="NCBI Taxonomy" id="1548599"/>
    <lineage>
        <taxon>Bacteria</taxon>
        <taxon>Bacillati</taxon>
        <taxon>Bacillota</taxon>
        <taxon>Bacilli</taxon>
        <taxon>Bacillales</taxon>
        <taxon>Bacillaceae</taxon>
        <taxon>Halalkalibacter</taxon>
    </lineage>
</organism>
<sequence length="94" mass="10968">MHPANKTRKRICLLVFVCITNERTDLNVCCSKGWYVEKLKEKGIRYIDGRKFERYKANISANMYYGNKQKISKNTHIFPPDSHNRTNTCGLLLA</sequence>
<proteinExistence type="predicted"/>
<dbReference type="EMBL" id="JBHLUX010000030">
    <property type="protein sequence ID" value="MFC0471159.1"/>
    <property type="molecule type" value="Genomic_DNA"/>
</dbReference>